<evidence type="ECO:0000313" key="2">
    <source>
        <dbReference type="Proteomes" id="UP000316184"/>
    </source>
</evidence>
<dbReference type="AlphaFoldDB" id="A0A561U1U0"/>
<proteinExistence type="predicted"/>
<name>A0A561U1U0_9PSEU</name>
<dbReference type="RefSeq" id="WP_145743038.1">
    <property type="nucleotide sequence ID" value="NZ_VIWX01000005.1"/>
</dbReference>
<reference evidence="1 2" key="1">
    <citation type="submission" date="2019-06" db="EMBL/GenBank/DDBJ databases">
        <title>Sequencing the genomes of 1000 actinobacteria strains.</title>
        <authorList>
            <person name="Klenk H.-P."/>
        </authorList>
    </citation>
    <scope>NUCLEOTIDE SEQUENCE [LARGE SCALE GENOMIC DNA]</scope>
    <source>
        <strain evidence="1 2">DSM 46699</strain>
    </source>
</reference>
<dbReference type="EMBL" id="VIWX01000005">
    <property type="protein sequence ID" value="TWF93337.1"/>
    <property type="molecule type" value="Genomic_DNA"/>
</dbReference>
<protein>
    <submittedName>
        <fullName evidence="1">Uncharacterized protein</fullName>
    </submittedName>
</protein>
<evidence type="ECO:0000313" key="1">
    <source>
        <dbReference type="EMBL" id="TWF93337.1"/>
    </source>
</evidence>
<accession>A0A561U1U0</accession>
<comment type="caution">
    <text evidence="1">The sequence shown here is derived from an EMBL/GenBank/DDBJ whole genome shotgun (WGS) entry which is preliminary data.</text>
</comment>
<gene>
    <name evidence="1" type="ORF">FHU35_15180</name>
</gene>
<keyword evidence="2" id="KW-1185">Reference proteome</keyword>
<organism evidence="1 2">
    <name type="scientific">Saccharopolyspora dendranthemae</name>
    <dbReference type="NCBI Taxonomy" id="1181886"/>
    <lineage>
        <taxon>Bacteria</taxon>
        <taxon>Bacillati</taxon>
        <taxon>Actinomycetota</taxon>
        <taxon>Actinomycetes</taxon>
        <taxon>Pseudonocardiales</taxon>
        <taxon>Pseudonocardiaceae</taxon>
        <taxon>Saccharopolyspora</taxon>
    </lineage>
</organism>
<sequence>MPLLAEGLRPRARGRAGNLNSLLVVLRERLDAIGWGGEEVTSWVRAAADADHRVRARTSPAADDVAEQSAADTARLVLEALGG</sequence>
<dbReference type="Proteomes" id="UP000316184">
    <property type="component" value="Unassembled WGS sequence"/>
</dbReference>